<sequence length="46" mass="5349">MKEKNIKSFPGQEKGIIQILIKQKDVEESVQLRFDLEFDDPCPINS</sequence>
<organism evidence="1 2">
    <name type="scientific">Neobacillus rhizosphaerae</name>
    <dbReference type="NCBI Taxonomy" id="2880965"/>
    <lineage>
        <taxon>Bacteria</taxon>
        <taxon>Bacillati</taxon>
        <taxon>Bacillota</taxon>
        <taxon>Bacilli</taxon>
        <taxon>Bacillales</taxon>
        <taxon>Bacillaceae</taxon>
        <taxon>Neobacillus</taxon>
    </lineage>
</organism>
<protein>
    <submittedName>
        <fullName evidence="1">Uncharacterized protein</fullName>
    </submittedName>
</protein>
<dbReference type="RefSeq" id="WP_248737425.1">
    <property type="nucleotide sequence ID" value="NZ_CALBWS010000040.1"/>
</dbReference>
<comment type="caution">
    <text evidence="1">The sequence shown here is derived from an EMBL/GenBank/DDBJ whole genome shotgun (WGS) entry which is preliminary data.</text>
</comment>
<name>A0ABM9EWW5_9BACI</name>
<keyword evidence="2" id="KW-1185">Reference proteome</keyword>
<evidence type="ECO:0000313" key="2">
    <source>
        <dbReference type="Proteomes" id="UP000838308"/>
    </source>
</evidence>
<reference evidence="1" key="1">
    <citation type="submission" date="2022-04" db="EMBL/GenBank/DDBJ databases">
        <authorList>
            <person name="Criscuolo A."/>
        </authorList>
    </citation>
    <scope>NUCLEOTIDE SEQUENCE</scope>
    <source>
        <strain evidence="1">CIP111895</strain>
    </source>
</reference>
<proteinExistence type="predicted"/>
<dbReference type="EMBL" id="CALBWS010000040">
    <property type="protein sequence ID" value="CAH2717203.1"/>
    <property type="molecule type" value="Genomic_DNA"/>
</dbReference>
<accession>A0ABM9EWW5</accession>
<evidence type="ECO:0000313" key="1">
    <source>
        <dbReference type="EMBL" id="CAH2717203.1"/>
    </source>
</evidence>
<gene>
    <name evidence="1" type="ORF">BACCIP111895_04393</name>
</gene>
<dbReference type="Proteomes" id="UP000838308">
    <property type="component" value="Unassembled WGS sequence"/>
</dbReference>